<dbReference type="AlphaFoldDB" id="A0AAW5UN67"/>
<accession>A0AAW5UN67</accession>
<evidence type="ECO:0000313" key="2">
    <source>
        <dbReference type="Proteomes" id="UP001209168"/>
    </source>
</evidence>
<gene>
    <name evidence="1" type="ORF">ONT23_00395</name>
</gene>
<dbReference type="EMBL" id="JAPDVH010000001">
    <property type="protein sequence ID" value="MCW4154023.1"/>
    <property type="molecule type" value="Genomic_DNA"/>
</dbReference>
<organism evidence="1 2">
    <name type="scientific">Segatella copri</name>
    <dbReference type="NCBI Taxonomy" id="165179"/>
    <lineage>
        <taxon>Bacteria</taxon>
        <taxon>Pseudomonadati</taxon>
        <taxon>Bacteroidota</taxon>
        <taxon>Bacteroidia</taxon>
        <taxon>Bacteroidales</taxon>
        <taxon>Prevotellaceae</taxon>
        <taxon>Segatella</taxon>
    </lineage>
</organism>
<evidence type="ECO:0000313" key="1">
    <source>
        <dbReference type="EMBL" id="MCW4154023.1"/>
    </source>
</evidence>
<dbReference type="RefSeq" id="WP_264898363.1">
    <property type="nucleotide sequence ID" value="NZ_JAPDVH010000001.1"/>
</dbReference>
<protein>
    <submittedName>
        <fullName evidence="1">Uncharacterized protein</fullName>
    </submittedName>
</protein>
<comment type="caution">
    <text evidence="1">The sequence shown here is derived from an EMBL/GenBank/DDBJ whole genome shotgun (WGS) entry which is preliminary data.</text>
</comment>
<proteinExistence type="predicted"/>
<reference evidence="1" key="1">
    <citation type="submission" date="2022-11" db="EMBL/GenBank/DDBJ databases">
        <title>Genomic repertoires linked with pathogenic potency of arthritogenic Prevotella copri isolated from the gut of rheumatoid arthritis patients.</title>
        <authorList>
            <person name="Nii T."/>
            <person name="Maeda Y."/>
            <person name="Motooka D."/>
            <person name="Naito M."/>
            <person name="Matsumoto Y."/>
            <person name="Ogawa T."/>
            <person name="Oguro-Igashira E."/>
            <person name="Kishikawa T."/>
            <person name="Yamashita M."/>
            <person name="Koizumi S."/>
            <person name="Kurakawa T."/>
            <person name="Okumura R."/>
            <person name="Kayama H."/>
            <person name="Murakami M."/>
            <person name="Sakaguchi T."/>
            <person name="Das B."/>
            <person name="Nakamura S."/>
            <person name="Okada Y."/>
            <person name="Kumanogoh A."/>
            <person name="Takeda K."/>
        </authorList>
    </citation>
    <scope>NUCLEOTIDE SEQUENCE</scope>
    <source>
        <strain evidence="1">H012_8</strain>
    </source>
</reference>
<sequence length="386" mass="43466">MKKVVHLFASQRVNRKARTDNDEVFKEKVTLITNKQMSVGQLADFAKLVEDMGVCGFVIGNNRIALKADQIKVLNGNDEAAMFENGKLNANLIDADKIEVKHLWAKSEDGTTKVGYFGNYEIDACKVDNANAPLFVGADTAAKSPFYVTNEGHMVSTSATLGCFLLDKTSLRYISGYDDEEPGFALFNNFMLFREYSRTLNPDTHTWKSERKRTVWIGEYRTTYQLPALLSNLLIDDSFSADGDTLKSGIRISVTGCDDKYQYENSLYNGVFHSKVYGNFAIYAEHGMYAGFRPMIRTINRSMELTDMDCFVIVTKGVTLTLPAKPQRGQYYKFLQAGDNFVIKSSLNNMFWYGVGKNSFTSGALNQTTELIYDGSNWNVNWFIGK</sequence>
<name>A0AAW5UN67_9BACT</name>
<dbReference type="Proteomes" id="UP001209168">
    <property type="component" value="Unassembled WGS sequence"/>
</dbReference>